<keyword evidence="3" id="KW-1185">Reference proteome</keyword>
<dbReference type="EMBL" id="JBJUVG010000008">
    <property type="protein sequence ID" value="MFM9414011.1"/>
    <property type="molecule type" value="Genomic_DNA"/>
</dbReference>
<dbReference type="RefSeq" id="WP_408977624.1">
    <property type="nucleotide sequence ID" value="NZ_JBJUVG010000008.1"/>
</dbReference>
<keyword evidence="1" id="KW-0812">Transmembrane</keyword>
<name>A0ABW9H1M8_9FIRM</name>
<keyword evidence="1" id="KW-1133">Transmembrane helix</keyword>
<evidence type="ECO:0000313" key="2">
    <source>
        <dbReference type="EMBL" id="MFM9414011.1"/>
    </source>
</evidence>
<protein>
    <submittedName>
        <fullName evidence="2">Uncharacterized protein</fullName>
    </submittedName>
</protein>
<organism evidence="2 3">
    <name type="scientific">Peptococcus simiae</name>
    <dbReference type="NCBI Taxonomy" id="1643805"/>
    <lineage>
        <taxon>Bacteria</taxon>
        <taxon>Bacillati</taxon>
        <taxon>Bacillota</taxon>
        <taxon>Clostridia</taxon>
        <taxon>Eubacteriales</taxon>
        <taxon>Peptococcaceae</taxon>
        <taxon>Peptococcus</taxon>
    </lineage>
</organism>
<dbReference type="Proteomes" id="UP001631949">
    <property type="component" value="Unassembled WGS sequence"/>
</dbReference>
<sequence length="45" mass="5234">MDRLFDLTQGNWLTLAVAAGMVLAFILFRRLIFFLVAWLTRRYGG</sequence>
<keyword evidence="1" id="KW-0472">Membrane</keyword>
<evidence type="ECO:0000256" key="1">
    <source>
        <dbReference type="SAM" id="Phobius"/>
    </source>
</evidence>
<evidence type="ECO:0000313" key="3">
    <source>
        <dbReference type="Proteomes" id="UP001631949"/>
    </source>
</evidence>
<proteinExistence type="predicted"/>
<comment type="caution">
    <text evidence="2">The sequence shown here is derived from an EMBL/GenBank/DDBJ whole genome shotgun (WGS) entry which is preliminary data.</text>
</comment>
<gene>
    <name evidence="2" type="ORF">ACKQTC_06495</name>
</gene>
<reference evidence="2 3" key="1">
    <citation type="journal article" date="2016" name="Int. J. Syst. Evol. Microbiol.">
        <title>Peptococcus simiae sp. nov., isolated from rhesus macaque faeces and emended description of the genus Peptococcus.</title>
        <authorList>
            <person name="Shkoporov A.N."/>
            <person name="Efimov B.A."/>
            <person name="Kondova I."/>
            <person name="Ouwerling B."/>
            <person name="Chaplin A.V."/>
            <person name="Shcherbakova V.A."/>
            <person name="Langermans J.A.M."/>
        </authorList>
    </citation>
    <scope>NUCLEOTIDE SEQUENCE [LARGE SCALE GENOMIC DNA]</scope>
    <source>
        <strain evidence="2 3">M108</strain>
    </source>
</reference>
<accession>A0ABW9H1M8</accession>
<feature type="transmembrane region" description="Helical" evidence="1">
    <location>
        <begin position="12"/>
        <end position="39"/>
    </location>
</feature>